<dbReference type="Pfam" id="PF00664">
    <property type="entry name" value="ABC_membrane"/>
    <property type="match status" value="1"/>
</dbReference>
<dbReference type="InterPro" id="IPR018490">
    <property type="entry name" value="cNMP-bd_dom_sf"/>
</dbReference>
<dbReference type="OrthoDB" id="9804259at2"/>
<keyword evidence="15" id="KW-1185">Reference proteome</keyword>
<dbReference type="PROSITE" id="PS50893">
    <property type="entry name" value="ABC_TRANSPORTER_2"/>
    <property type="match status" value="1"/>
</dbReference>
<protein>
    <submittedName>
        <fullName evidence="14">ATP-binding cassette domain-containing protein</fullName>
    </submittedName>
</protein>
<dbReference type="InterPro" id="IPR039421">
    <property type="entry name" value="Type_1_exporter"/>
</dbReference>
<dbReference type="InterPro" id="IPR000595">
    <property type="entry name" value="cNMP-bd_dom"/>
</dbReference>
<evidence type="ECO:0000256" key="4">
    <source>
        <dbReference type="ARBA" id="ARBA00022692"/>
    </source>
</evidence>
<name>A0A430JL46_9BACL</name>
<dbReference type="Proteomes" id="UP000276128">
    <property type="component" value="Unassembled WGS sequence"/>
</dbReference>
<sequence length="714" mass="78126">MPFLSKMLRFCARHKGLSALFLLGILLEIVYAVAAPLSLKYLVDNAFTPKDLHAFILILSALIIGGVVNIGASAGGDYAIAKLSGGFVRTLRGKLFDHMQKQSLSFYQRFKTGDLVTRYASDMGAIESVVRLAYPFLLREIFSVLLGLALLFSLNWKLTLAMLVGSTLMFAGPRLLQGRSEAANVDFKEAQERFANMIDEMVKGHKAIKGLHQQAAFQKRAGRQMDELFTRGFRLHMASAWLQRLPLTALLILNGIMIGFGGYLIFHDEISVGSFMAFFTLFLSVGQSGTNLSSILPTIIDAGTSFRRVEEILDVQPDVMEADLATDLPDRLPDVRLDRVTFGYTADAKQLKDVSLHVGAGGYAALVGASGSGKSTALQLLARFYDPDAGAALVGGTDLRQASEASLRRLAGLVAQETFLFNATVRENLLLDSGATEAEMVEAAKMARIHERILSWPQGYDTPILQEGGSLSGGERQRMAIARALLRKPKLLLLDEVTAALDPATEAEINALLEMSRGERTVISVTHRLASAVHADAIFVFQDGEIVERGTHRELLQRQGHYAALWAKQTGFHVSQDGLHATVEADRLARLPFFEGIAKELLGDLASLFTTEACQEGDVIVREGEQGERCYIIVRGKVGIWKQIPGQGDVRVAVLQDGDHFGEIALLRNSPRNATVKAMGPAVLLSIRREAFERLTAAHPQILQTLERTLADRL</sequence>
<evidence type="ECO:0000256" key="6">
    <source>
        <dbReference type="ARBA" id="ARBA00022840"/>
    </source>
</evidence>
<organism evidence="14 15">
    <name type="scientific">Paenibacillus whitsoniae</name>
    <dbReference type="NCBI Taxonomy" id="2496558"/>
    <lineage>
        <taxon>Bacteria</taxon>
        <taxon>Bacillati</taxon>
        <taxon>Bacillota</taxon>
        <taxon>Bacilli</taxon>
        <taxon>Bacillales</taxon>
        <taxon>Paenibacillaceae</taxon>
        <taxon>Paenibacillus</taxon>
    </lineage>
</organism>
<dbReference type="PROSITE" id="PS50929">
    <property type="entry name" value="ABC_TM1F"/>
    <property type="match status" value="1"/>
</dbReference>
<keyword evidence="9" id="KW-0010">Activator</keyword>
<dbReference type="EMBL" id="RXHU01000003">
    <property type="protein sequence ID" value="RTE11739.1"/>
    <property type="molecule type" value="Genomic_DNA"/>
</dbReference>
<feature type="transmembrane region" description="Helical" evidence="10">
    <location>
        <begin position="52"/>
        <end position="72"/>
    </location>
</feature>
<dbReference type="SUPFAM" id="SSF52540">
    <property type="entry name" value="P-loop containing nucleoside triphosphate hydrolases"/>
    <property type="match status" value="1"/>
</dbReference>
<dbReference type="GO" id="GO:0005886">
    <property type="term" value="C:plasma membrane"/>
    <property type="evidence" value="ECO:0007669"/>
    <property type="project" value="UniProtKB-SubCell"/>
</dbReference>
<feature type="domain" description="ABC transmembrane type-1" evidence="13">
    <location>
        <begin position="19"/>
        <end position="301"/>
    </location>
</feature>
<dbReference type="InterPro" id="IPR017871">
    <property type="entry name" value="ABC_transporter-like_CS"/>
</dbReference>
<dbReference type="GO" id="GO:0005524">
    <property type="term" value="F:ATP binding"/>
    <property type="evidence" value="ECO:0007669"/>
    <property type="project" value="UniProtKB-KW"/>
</dbReference>
<reference evidence="14 15" key="1">
    <citation type="submission" date="2018-12" db="EMBL/GenBank/DDBJ databases">
        <title>Bacillus ochoae sp. nov., Paenibacillus whitsoniae sp. nov., Paenibacillus spiritus sp. nov. Isolated from the Mars Exploration Rover during spacecraft assembly.</title>
        <authorList>
            <person name="Seuylemezian A."/>
            <person name="Vaishampayan P."/>
        </authorList>
    </citation>
    <scope>NUCLEOTIDE SEQUENCE [LARGE SCALE GENOMIC DNA]</scope>
    <source>
        <strain evidence="14 15">MER 54</strain>
    </source>
</reference>
<evidence type="ECO:0000256" key="9">
    <source>
        <dbReference type="ARBA" id="ARBA00023159"/>
    </source>
</evidence>
<evidence type="ECO:0000256" key="7">
    <source>
        <dbReference type="ARBA" id="ARBA00022989"/>
    </source>
</evidence>
<dbReference type="PANTHER" id="PTHR24221">
    <property type="entry name" value="ATP-BINDING CASSETTE SUB-FAMILY B"/>
    <property type="match status" value="1"/>
</dbReference>
<dbReference type="PANTHER" id="PTHR24221:SF654">
    <property type="entry name" value="ATP-BINDING CASSETTE SUB-FAMILY B MEMBER 6"/>
    <property type="match status" value="1"/>
</dbReference>
<evidence type="ECO:0000256" key="5">
    <source>
        <dbReference type="ARBA" id="ARBA00022741"/>
    </source>
</evidence>
<feature type="transmembrane region" description="Helical" evidence="10">
    <location>
        <begin position="245"/>
        <end position="266"/>
    </location>
</feature>
<dbReference type="SMART" id="SM00382">
    <property type="entry name" value="AAA"/>
    <property type="match status" value="1"/>
</dbReference>
<keyword evidence="4 10" id="KW-0812">Transmembrane</keyword>
<dbReference type="FunFam" id="3.40.50.300:FF:000221">
    <property type="entry name" value="Multidrug ABC transporter ATP-binding protein"/>
    <property type="match status" value="1"/>
</dbReference>
<dbReference type="AlphaFoldDB" id="A0A430JL46"/>
<proteinExistence type="predicted"/>
<feature type="domain" description="Cyclic nucleotide-binding" evidence="11">
    <location>
        <begin position="593"/>
        <end position="713"/>
    </location>
</feature>
<dbReference type="Gene3D" id="1.20.1560.10">
    <property type="entry name" value="ABC transporter type 1, transmembrane domain"/>
    <property type="match status" value="1"/>
</dbReference>
<dbReference type="SUPFAM" id="SSF51206">
    <property type="entry name" value="cAMP-binding domain-like"/>
    <property type="match status" value="1"/>
</dbReference>
<keyword evidence="7 10" id="KW-1133">Transmembrane helix</keyword>
<comment type="caution">
    <text evidence="14">The sequence shown here is derived from an EMBL/GenBank/DDBJ whole genome shotgun (WGS) entry which is preliminary data.</text>
</comment>
<evidence type="ECO:0000259" key="11">
    <source>
        <dbReference type="PROSITE" id="PS50042"/>
    </source>
</evidence>
<keyword evidence="8 10" id="KW-0472">Membrane</keyword>
<dbReference type="GO" id="GO:0034040">
    <property type="term" value="F:ATPase-coupled lipid transmembrane transporter activity"/>
    <property type="evidence" value="ECO:0007669"/>
    <property type="project" value="TreeGrafter"/>
</dbReference>
<accession>A0A430JL46</accession>
<dbReference type="PROSITE" id="PS50042">
    <property type="entry name" value="CNMP_BINDING_3"/>
    <property type="match status" value="1"/>
</dbReference>
<evidence type="ECO:0000259" key="12">
    <source>
        <dbReference type="PROSITE" id="PS50893"/>
    </source>
</evidence>
<dbReference type="Pfam" id="PF00027">
    <property type="entry name" value="cNMP_binding"/>
    <property type="match status" value="1"/>
</dbReference>
<evidence type="ECO:0000313" key="14">
    <source>
        <dbReference type="EMBL" id="RTE11739.1"/>
    </source>
</evidence>
<dbReference type="InterPro" id="IPR014710">
    <property type="entry name" value="RmlC-like_jellyroll"/>
</dbReference>
<dbReference type="InterPro" id="IPR003593">
    <property type="entry name" value="AAA+_ATPase"/>
</dbReference>
<evidence type="ECO:0000256" key="1">
    <source>
        <dbReference type="ARBA" id="ARBA00004651"/>
    </source>
</evidence>
<evidence type="ECO:0000313" key="15">
    <source>
        <dbReference type="Proteomes" id="UP000276128"/>
    </source>
</evidence>
<evidence type="ECO:0000256" key="8">
    <source>
        <dbReference type="ARBA" id="ARBA00023136"/>
    </source>
</evidence>
<dbReference type="PROSITE" id="PS00211">
    <property type="entry name" value="ABC_TRANSPORTER_1"/>
    <property type="match status" value="1"/>
</dbReference>
<gene>
    <name evidence="14" type="ORF">EJQ19_00485</name>
</gene>
<dbReference type="InterPro" id="IPR011527">
    <property type="entry name" value="ABC1_TM_dom"/>
</dbReference>
<dbReference type="RefSeq" id="WP_126139247.1">
    <property type="nucleotide sequence ID" value="NZ_RXHU01000003.1"/>
</dbReference>
<evidence type="ECO:0000256" key="3">
    <source>
        <dbReference type="ARBA" id="ARBA00022475"/>
    </source>
</evidence>
<dbReference type="InterPro" id="IPR027417">
    <property type="entry name" value="P-loop_NTPase"/>
</dbReference>
<evidence type="ECO:0000256" key="10">
    <source>
        <dbReference type="SAM" id="Phobius"/>
    </source>
</evidence>
<dbReference type="InterPro" id="IPR036640">
    <property type="entry name" value="ABC1_TM_sf"/>
</dbReference>
<dbReference type="CDD" id="cd07346">
    <property type="entry name" value="ABC_6TM_exporters"/>
    <property type="match status" value="1"/>
</dbReference>
<dbReference type="SMART" id="SM00100">
    <property type="entry name" value="cNMP"/>
    <property type="match status" value="1"/>
</dbReference>
<dbReference type="GO" id="GO:0140359">
    <property type="term" value="F:ABC-type transporter activity"/>
    <property type="evidence" value="ECO:0007669"/>
    <property type="project" value="InterPro"/>
</dbReference>
<feature type="domain" description="ABC transporter" evidence="12">
    <location>
        <begin position="335"/>
        <end position="568"/>
    </location>
</feature>
<dbReference type="SUPFAM" id="SSF90123">
    <property type="entry name" value="ABC transporter transmembrane region"/>
    <property type="match status" value="1"/>
</dbReference>
<dbReference type="Pfam" id="PF00005">
    <property type="entry name" value="ABC_tran"/>
    <property type="match status" value="1"/>
</dbReference>
<feature type="transmembrane region" description="Helical" evidence="10">
    <location>
        <begin position="132"/>
        <end position="152"/>
    </location>
</feature>
<dbReference type="Gene3D" id="3.40.50.300">
    <property type="entry name" value="P-loop containing nucleotide triphosphate hydrolases"/>
    <property type="match status" value="1"/>
</dbReference>
<dbReference type="GO" id="GO:0016887">
    <property type="term" value="F:ATP hydrolysis activity"/>
    <property type="evidence" value="ECO:0007669"/>
    <property type="project" value="InterPro"/>
</dbReference>
<dbReference type="InterPro" id="IPR003439">
    <property type="entry name" value="ABC_transporter-like_ATP-bd"/>
</dbReference>
<keyword evidence="5" id="KW-0547">Nucleotide-binding</keyword>
<evidence type="ECO:0000259" key="13">
    <source>
        <dbReference type="PROSITE" id="PS50929"/>
    </source>
</evidence>
<keyword evidence="2" id="KW-0813">Transport</keyword>
<keyword evidence="6 14" id="KW-0067">ATP-binding</keyword>
<keyword evidence="3" id="KW-1003">Cell membrane</keyword>
<dbReference type="CDD" id="cd00038">
    <property type="entry name" value="CAP_ED"/>
    <property type="match status" value="1"/>
</dbReference>
<dbReference type="Gene3D" id="2.60.120.10">
    <property type="entry name" value="Jelly Rolls"/>
    <property type="match status" value="1"/>
</dbReference>
<dbReference type="PRINTS" id="PR00103">
    <property type="entry name" value="CAMPKINASE"/>
</dbReference>
<comment type="subcellular location">
    <subcellularLocation>
        <location evidence="1">Cell membrane</location>
        <topology evidence="1">Multi-pass membrane protein</topology>
    </subcellularLocation>
</comment>
<evidence type="ECO:0000256" key="2">
    <source>
        <dbReference type="ARBA" id="ARBA00022448"/>
    </source>
</evidence>